<dbReference type="Proteomes" id="UP001183604">
    <property type="component" value="Unassembled WGS sequence"/>
</dbReference>
<organism evidence="2 3">
    <name type="scientific">Glycomyces lechevalierae</name>
    <dbReference type="NCBI Taxonomy" id="256034"/>
    <lineage>
        <taxon>Bacteria</taxon>
        <taxon>Bacillati</taxon>
        <taxon>Actinomycetota</taxon>
        <taxon>Actinomycetes</taxon>
        <taxon>Glycomycetales</taxon>
        <taxon>Glycomycetaceae</taxon>
        <taxon>Glycomyces</taxon>
    </lineage>
</organism>
<evidence type="ECO:0000256" key="1">
    <source>
        <dbReference type="SAM" id="MobiDB-lite"/>
    </source>
</evidence>
<dbReference type="EMBL" id="JAVDYD010000001">
    <property type="protein sequence ID" value="MDR7336818.1"/>
    <property type="molecule type" value="Genomic_DNA"/>
</dbReference>
<feature type="region of interest" description="Disordered" evidence="1">
    <location>
        <begin position="63"/>
        <end position="83"/>
    </location>
</feature>
<evidence type="ECO:0000313" key="2">
    <source>
        <dbReference type="EMBL" id="MDR7336818.1"/>
    </source>
</evidence>
<evidence type="ECO:0008006" key="4">
    <source>
        <dbReference type="Google" id="ProtNLM"/>
    </source>
</evidence>
<proteinExistence type="predicted"/>
<reference evidence="2 3" key="1">
    <citation type="submission" date="2023-07" db="EMBL/GenBank/DDBJ databases">
        <title>Sequencing the genomes of 1000 actinobacteria strains.</title>
        <authorList>
            <person name="Klenk H.-P."/>
        </authorList>
    </citation>
    <scope>NUCLEOTIDE SEQUENCE [LARGE SCALE GENOMIC DNA]</scope>
    <source>
        <strain evidence="2 3">DSM 44724</strain>
    </source>
</reference>
<protein>
    <recommendedName>
        <fullName evidence="4">DNA-binding protein</fullName>
    </recommendedName>
</protein>
<gene>
    <name evidence="2" type="ORF">J2S69_000537</name>
</gene>
<dbReference type="RefSeq" id="WP_310283789.1">
    <property type="nucleotide sequence ID" value="NZ_BAAAOM010000002.1"/>
</dbReference>
<comment type="caution">
    <text evidence="2">The sequence shown here is derived from an EMBL/GenBank/DDBJ whole genome shotgun (WGS) entry which is preliminary data.</text>
</comment>
<sequence length="83" mass="9659">MATYTATEAAERLRVHRTTVLSWHSRGWKNPDNPHETIRLEIVGTDPITGALKFDEEQLLTAEQQTRAKRQRSHRRSRRLIPA</sequence>
<accession>A0ABU2AHY4</accession>
<name>A0ABU2AHY4_9ACTN</name>
<evidence type="ECO:0000313" key="3">
    <source>
        <dbReference type="Proteomes" id="UP001183604"/>
    </source>
</evidence>
<feature type="compositionally biased region" description="Basic residues" evidence="1">
    <location>
        <begin position="67"/>
        <end position="83"/>
    </location>
</feature>
<keyword evidence="3" id="KW-1185">Reference proteome</keyword>